<keyword evidence="8" id="KW-0675">Receptor</keyword>
<evidence type="ECO:0000256" key="6">
    <source>
        <dbReference type="SAM" id="Phobius"/>
    </source>
</evidence>
<dbReference type="AlphaFoldDB" id="G3JKP7"/>
<evidence type="ECO:0000313" key="9">
    <source>
        <dbReference type="Proteomes" id="UP000001610"/>
    </source>
</evidence>
<protein>
    <submittedName>
        <fullName evidence="8">cAMP receptor-like protein, putative</fullName>
    </submittedName>
</protein>
<dbReference type="GO" id="GO:0007166">
    <property type="term" value="P:cell surface receptor signaling pathway"/>
    <property type="evidence" value="ECO:0007669"/>
    <property type="project" value="InterPro"/>
</dbReference>
<dbReference type="PROSITE" id="PS50261">
    <property type="entry name" value="G_PROTEIN_RECEP_F2_4"/>
    <property type="match status" value="1"/>
</dbReference>
<dbReference type="Proteomes" id="UP000001610">
    <property type="component" value="Unassembled WGS sequence"/>
</dbReference>
<dbReference type="PANTHER" id="PTHR23112">
    <property type="entry name" value="G PROTEIN-COUPLED RECEPTOR 157-RELATED"/>
    <property type="match status" value="1"/>
</dbReference>
<dbReference type="OrthoDB" id="18453at2759"/>
<dbReference type="Pfam" id="PF05462">
    <property type="entry name" value="Dicty_CAR"/>
    <property type="match status" value="1"/>
</dbReference>
<feature type="compositionally biased region" description="Pro residues" evidence="5">
    <location>
        <begin position="325"/>
        <end position="334"/>
    </location>
</feature>
<dbReference type="Gene3D" id="1.20.1070.10">
    <property type="entry name" value="Rhodopsin 7-helix transmembrane proteins"/>
    <property type="match status" value="1"/>
</dbReference>
<dbReference type="RefSeq" id="XP_006670851.1">
    <property type="nucleotide sequence ID" value="XM_006670788.1"/>
</dbReference>
<feature type="region of interest" description="Disordered" evidence="5">
    <location>
        <begin position="434"/>
        <end position="453"/>
    </location>
</feature>
<proteinExistence type="predicted"/>
<name>G3JKP7_CORMM</name>
<dbReference type="HOGENOM" id="CLU_024810_3_1_1"/>
<keyword evidence="2 6" id="KW-0812">Transmembrane</keyword>
<dbReference type="eggNOG" id="ENOG502QWAA">
    <property type="taxonomic scope" value="Eukaryota"/>
</dbReference>
<evidence type="ECO:0000256" key="1">
    <source>
        <dbReference type="ARBA" id="ARBA00004141"/>
    </source>
</evidence>
<dbReference type="GO" id="GO:0007189">
    <property type="term" value="P:adenylate cyclase-activating G protein-coupled receptor signaling pathway"/>
    <property type="evidence" value="ECO:0007669"/>
    <property type="project" value="TreeGrafter"/>
</dbReference>
<dbReference type="OMA" id="RMEIPYL"/>
<dbReference type="SUPFAM" id="SSF81321">
    <property type="entry name" value="Family A G protein-coupled receptor-like"/>
    <property type="match status" value="1"/>
</dbReference>
<keyword evidence="3 6" id="KW-1133">Transmembrane helix</keyword>
<dbReference type="GeneID" id="18167662"/>
<organism evidence="8 9">
    <name type="scientific">Cordyceps militaris (strain CM01)</name>
    <name type="common">Caterpillar fungus</name>
    <dbReference type="NCBI Taxonomy" id="983644"/>
    <lineage>
        <taxon>Eukaryota</taxon>
        <taxon>Fungi</taxon>
        <taxon>Dikarya</taxon>
        <taxon>Ascomycota</taxon>
        <taxon>Pezizomycotina</taxon>
        <taxon>Sordariomycetes</taxon>
        <taxon>Hypocreomycetidae</taxon>
        <taxon>Hypocreales</taxon>
        <taxon>Cordycipitaceae</taxon>
        <taxon>Cordyceps</taxon>
    </lineage>
</organism>
<comment type="subcellular location">
    <subcellularLocation>
        <location evidence="1">Membrane</location>
        <topology evidence="1">Multi-pass membrane protein</topology>
    </subcellularLocation>
</comment>
<evidence type="ECO:0000256" key="5">
    <source>
        <dbReference type="SAM" id="MobiDB-lite"/>
    </source>
</evidence>
<accession>G3JKP7</accession>
<feature type="domain" description="G-protein coupled receptors family 2 profile 2" evidence="7">
    <location>
        <begin position="10"/>
        <end position="202"/>
    </location>
</feature>
<dbReference type="KEGG" id="cmt:CCM_05644"/>
<dbReference type="GO" id="GO:0005886">
    <property type="term" value="C:plasma membrane"/>
    <property type="evidence" value="ECO:0007669"/>
    <property type="project" value="TreeGrafter"/>
</dbReference>
<dbReference type="VEuPathDB" id="FungiDB:CCM_05644"/>
<evidence type="ECO:0000259" key="7">
    <source>
        <dbReference type="PROSITE" id="PS50261"/>
    </source>
</evidence>
<evidence type="ECO:0000313" key="8">
    <source>
        <dbReference type="EMBL" id="EGX91486.1"/>
    </source>
</evidence>
<sequence length="499" mass="55476">MPSTLTDGQLEAISVIERTCSVFSLLGCLFTIVTFCSSTAFHKPINRLVFYASFGNMMTNVGTLMSRAYLHDILSAGCQFQAFLIQMQLHRFMPADAFWTLAMAVNVYLTFYYKFDAVSLRRMEIPYLLLCYGVPMIPAFVFIFVSDQHGVHVYGNALLWCWISSDWDIWRIASFYGPVWVVIIITFFIYIRAGRTIYEKRKQLRDFHSSDPDPLSVNGDAHYSVRTTEVTITSEAISTADGAPAPFGRHTAISAALPKPAPDDSRAYSIHVTSHSVASARSLEDVELPLQGRGDEETATAAAAAIPARKPVMPQPISSFSTRPQPVPRVPRVPNPHRRRNHELNNAAWSYTKCSILFFTAILITWIPSSANRVYSVIHRGEISVVLEFMSAFVLPLQGFWNAVIYAVTSMAACKALLRDLRYRNRPEVTELVDGPLSGGRGARGTDYTTGPFAGTQKNKFGTSFLSSSRTRVPAKPFDTESATELSTTRTNSADGPRN</sequence>
<dbReference type="STRING" id="983644.G3JKP7"/>
<reference evidence="8 9" key="1">
    <citation type="journal article" date="2011" name="Genome Biol.">
        <title>Genome sequence of the insect pathogenic fungus Cordyceps militaris, a valued traditional Chinese medicine.</title>
        <authorList>
            <person name="Zheng P."/>
            <person name="Xia Y."/>
            <person name="Xiao G."/>
            <person name="Xiong C."/>
            <person name="Hu X."/>
            <person name="Zhang S."/>
            <person name="Zheng H."/>
            <person name="Huang Y."/>
            <person name="Zhou Y."/>
            <person name="Wang S."/>
            <person name="Zhao G.P."/>
            <person name="Liu X."/>
            <person name="St Leger R.J."/>
            <person name="Wang C."/>
        </authorList>
    </citation>
    <scope>NUCLEOTIDE SEQUENCE [LARGE SCALE GENOMIC DNA]</scope>
    <source>
        <strain evidence="8 9">CM01</strain>
    </source>
</reference>
<evidence type="ECO:0000256" key="4">
    <source>
        <dbReference type="ARBA" id="ARBA00023136"/>
    </source>
</evidence>
<dbReference type="GO" id="GO:0004930">
    <property type="term" value="F:G protein-coupled receptor activity"/>
    <property type="evidence" value="ECO:0007669"/>
    <property type="project" value="TreeGrafter"/>
</dbReference>
<feature type="transmembrane region" description="Helical" evidence="6">
    <location>
        <begin position="348"/>
        <end position="367"/>
    </location>
</feature>
<keyword evidence="4 6" id="KW-0472">Membrane</keyword>
<feature type="region of interest" description="Disordered" evidence="5">
    <location>
        <begin position="317"/>
        <end position="339"/>
    </location>
</feature>
<feature type="transmembrane region" description="Helical" evidence="6">
    <location>
        <begin position="48"/>
        <end position="70"/>
    </location>
</feature>
<gene>
    <name evidence="8" type="ORF">CCM_05644</name>
</gene>
<feature type="transmembrane region" description="Helical" evidence="6">
    <location>
        <begin position="169"/>
        <end position="191"/>
    </location>
</feature>
<feature type="transmembrane region" description="Helical" evidence="6">
    <location>
        <begin position="22"/>
        <end position="41"/>
    </location>
</feature>
<keyword evidence="9" id="KW-1185">Reference proteome</keyword>
<dbReference type="PANTHER" id="PTHR23112:SF22">
    <property type="entry name" value="G-PROTEIN COUPLED RECEPTOR"/>
    <property type="match status" value="1"/>
</dbReference>
<evidence type="ECO:0000256" key="2">
    <source>
        <dbReference type="ARBA" id="ARBA00022692"/>
    </source>
</evidence>
<feature type="transmembrane region" description="Helical" evidence="6">
    <location>
        <begin position="97"/>
        <end position="115"/>
    </location>
</feature>
<feature type="compositionally biased region" description="Polar residues" evidence="5">
    <location>
        <begin position="481"/>
        <end position="499"/>
    </location>
</feature>
<evidence type="ECO:0000256" key="3">
    <source>
        <dbReference type="ARBA" id="ARBA00022989"/>
    </source>
</evidence>
<feature type="transmembrane region" description="Helical" evidence="6">
    <location>
        <begin position="127"/>
        <end position="145"/>
    </location>
</feature>
<dbReference type="InterPro" id="IPR017981">
    <property type="entry name" value="GPCR_2-like_7TM"/>
</dbReference>
<feature type="region of interest" description="Disordered" evidence="5">
    <location>
        <begin position="459"/>
        <end position="499"/>
    </location>
</feature>
<feature type="compositionally biased region" description="Polar residues" evidence="5">
    <location>
        <begin position="459"/>
        <end position="471"/>
    </location>
</feature>
<dbReference type="InParanoid" id="G3JKP7"/>
<dbReference type="EMBL" id="JH126402">
    <property type="protein sequence ID" value="EGX91486.1"/>
    <property type="molecule type" value="Genomic_DNA"/>
</dbReference>